<dbReference type="PROSITE" id="PS50858">
    <property type="entry name" value="BSD"/>
    <property type="match status" value="1"/>
</dbReference>
<dbReference type="EnsemblMetazoa" id="AAEL006993-RM">
    <property type="protein sequence ID" value="AAEL006993-PM"/>
    <property type="gene ID" value="AAEL006993"/>
</dbReference>
<feature type="compositionally biased region" description="Low complexity" evidence="2">
    <location>
        <begin position="32"/>
        <end position="55"/>
    </location>
</feature>
<dbReference type="FunFam" id="1.10.3970.10:FF:000001">
    <property type="entry name" value="synapse-associated protein 1 isoform X1"/>
    <property type="match status" value="1"/>
</dbReference>
<dbReference type="GO" id="GO:0005794">
    <property type="term" value="C:Golgi apparatus"/>
    <property type="evidence" value="ECO:0007669"/>
    <property type="project" value="TreeGrafter"/>
</dbReference>
<reference evidence="3 4" key="1">
    <citation type="submission" date="2017-06" db="EMBL/GenBank/DDBJ databases">
        <title>Aedes aegypti genome working group (AGWG) sequencing and assembly.</title>
        <authorList>
            <consortium name="Aedes aegypti Genome Working Group (AGWG)"/>
            <person name="Matthews B.J."/>
        </authorList>
    </citation>
    <scope>NUCLEOTIDE SEQUENCE [LARGE SCALE GENOMIC DNA]</scope>
    <source>
        <strain evidence="3 4">LVP_AGWG</strain>
    </source>
</reference>
<dbReference type="PANTHER" id="PTHR16019:SF6">
    <property type="entry name" value="SYNAPSE-ASSOCIATED PROTEIN 1"/>
    <property type="match status" value="1"/>
</dbReference>
<dbReference type="GO" id="GO:0005634">
    <property type="term" value="C:nucleus"/>
    <property type="evidence" value="ECO:0007669"/>
    <property type="project" value="TreeGrafter"/>
</dbReference>
<dbReference type="Pfam" id="PF03909">
    <property type="entry name" value="BSD"/>
    <property type="match status" value="1"/>
</dbReference>
<evidence type="ECO:0000313" key="4">
    <source>
        <dbReference type="Proteomes" id="UP000008820"/>
    </source>
</evidence>
<dbReference type="AlphaFoldDB" id="A0A6I8T9L4"/>
<feature type="region of interest" description="Disordered" evidence="2">
    <location>
        <begin position="109"/>
        <end position="186"/>
    </location>
</feature>
<dbReference type="InterPro" id="IPR035925">
    <property type="entry name" value="BSD_dom_sf"/>
</dbReference>
<organism evidence="3 4">
    <name type="scientific">Aedes aegypti</name>
    <name type="common">Yellowfever mosquito</name>
    <name type="synonym">Culex aegypti</name>
    <dbReference type="NCBI Taxonomy" id="7159"/>
    <lineage>
        <taxon>Eukaryota</taxon>
        <taxon>Metazoa</taxon>
        <taxon>Ecdysozoa</taxon>
        <taxon>Arthropoda</taxon>
        <taxon>Hexapoda</taxon>
        <taxon>Insecta</taxon>
        <taxon>Pterygota</taxon>
        <taxon>Neoptera</taxon>
        <taxon>Endopterygota</taxon>
        <taxon>Diptera</taxon>
        <taxon>Nematocera</taxon>
        <taxon>Culicoidea</taxon>
        <taxon>Culicidae</taxon>
        <taxon>Culicinae</taxon>
        <taxon>Aedini</taxon>
        <taxon>Aedes</taxon>
        <taxon>Stegomyia</taxon>
    </lineage>
</organism>
<feature type="region of interest" description="Disordered" evidence="2">
    <location>
        <begin position="14"/>
        <end position="77"/>
    </location>
</feature>
<dbReference type="PANTHER" id="PTHR16019">
    <property type="entry name" value="SYNAPSE-ASSOCIATED PROTEIN"/>
    <property type="match status" value="1"/>
</dbReference>
<feature type="compositionally biased region" description="Low complexity" evidence="2">
    <location>
        <begin position="65"/>
        <end position="77"/>
    </location>
</feature>
<name>A0A6I8T9L4_AEDAE</name>
<evidence type="ECO:0000256" key="2">
    <source>
        <dbReference type="SAM" id="MobiDB-lite"/>
    </source>
</evidence>
<sequence length="399" mass="42933">MNMFSGLTNQVSSWIGAAKGEPQDEEVPTPPNSAATATTTTTTAPPPAADAAAAPLGDEGDKSPTKSGVFSGVSSKVTGWLGNASMPSMPAMPSMPTVSMPAMPAMPSMPSIPGLRKQNQDENGGITNEGLATSPENTNQGIAGATDAADDEDRSRYIRPQESATGGADSRPATGPGTPTDENAGQIGQVTHKVTAGAKSIGSFLYSSFNKAGDKIKHLKDNTILGEFNKEQEAFIKNQQGGGGPGACPWSGHANEAKIKEEILSLSADRRNFVRAPPAGVEFEFDYDVSYPIALAIMNEDKELEKMRFELVPKIITEENFWRNYFYRVSLICQAGDLGTLGDKNEFVRRGVSEDTEEEQWEKDLEAELQDYEVVNDGNDRTNWEKDVDELLDDETDLK</sequence>
<proteinExistence type="predicted"/>
<dbReference type="Gene3D" id="1.10.3970.10">
    <property type="entry name" value="BSD domain"/>
    <property type="match status" value="1"/>
</dbReference>
<reference evidence="3" key="2">
    <citation type="submission" date="2020-05" db="UniProtKB">
        <authorList>
            <consortium name="EnsemblMetazoa"/>
        </authorList>
    </citation>
    <scope>IDENTIFICATION</scope>
    <source>
        <strain evidence="3">LVP_AGWG</strain>
    </source>
</reference>
<protein>
    <submittedName>
        <fullName evidence="3">Uncharacterized protein</fullName>
    </submittedName>
</protein>
<dbReference type="GO" id="GO:0048172">
    <property type="term" value="P:regulation of short-term neuronal synaptic plasticity"/>
    <property type="evidence" value="ECO:0007669"/>
    <property type="project" value="TreeGrafter"/>
</dbReference>
<dbReference type="GO" id="GO:0045202">
    <property type="term" value="C:synapse"/>
    <property type="evidence" value="ECO:0007669"/>
    <property type="project" value="TreeGrafter"/>
</dbReference>
<dbReference type="OrthoDB" id="47923at2759"/>
<dbReference type="Proteomes" id="UP000008820">
    <property type="component" value="Chromosome 3"/>
</dbReference>
<dbReference type="InterPro" id="IPR005607">
    <property type="entry name" value="BSD_dom"/>
</dbReference>
<dbReference type="SMART" id="SM00751">
    <property type="entry name" value="BSD"/>
    <property type="match status" value="1"/>
</dbReference>
<accession>A0A6I8T9L4</accession>
<dbReference type="SUPFAM" id="SSF140383">
    <property type="entry name" value="BSD domain-like"/>
    <property type="match status" value="1"/>
</dbReference>
<keyword evidence="4" id="KW-1185">Reference proteome</keyword>
<gene>
    <name evidence="3" type="primary">110673999</name>
</gene>
<dbReference type="InterPro" id="IPR051494">
    <property type="entry name" value="BSD_domain-containing"/>
</dbReference>
<evidence type="ECO:0000313" key="3">
    <source>
        <dbReference type="EnsemblMetazoa" id="AAEL006993-PM"/>
    </source>
</evidence>
<evidence type="ECO:0000256" key="1">
    <source>
        <dbReference type="ARBA" id="ARBA00022553"/>
    </source>
</evidence>
<keyword evidence="1" id="KW-0597">Phosphoprotein</keyword>
<feature type="compositionally biased region" description="Polar residues" evidence="2">
    <location>
        <begin position="121"/>
        <end position="141"/>
    </location>
</feature>
<dbReference type="GO" id="GO:0038203">
    <property type="term" value="P:TORC2 signaling"/>
    <property type="evidence" value="ECO:0007669"/>
    <property type="project" value="TreeGrafter"/>
</dbReference>